<organism evidence="4 5">
    <name type="scientific">Chrysochromulina tobinii</name>
    <dbReference type="NCBI Taxonomy" id="1460289"/>
    <lineage>
        <taxon>Eukaryota</taxon>
        <taxon>Haptista</taxon>
        <taxon>Haptophyta</taxon>
        <taxon>Prymnesiophyceae</taxon>
        <taxon>Prymnesiales</taxon>
        <taxon>Chrysochromulinaceae</taxon>
        <taxon>Chrysochromulina</taxon>
    </lineage>
</organism>
<keyword evidence="1" id="KW-0479">Metal-binding</keyword>
<dbReference type="GO" id="GO:0007032">
    <property type="term" value="P:endosome organization"/>
    <property type="evidence" value="ECO:0007669"/>
    <property type="project" value="TreeGrafter"/>
</dbReference>
<accession>A0A0M0K8E1</accession>
<evidence type="ECO:0000256" key="3">
    <source>
        <dbReference type="ARBA" id="ARBA00022833"/>
    </source>
</evidence>
<evidence type="ECO:0000313" key="5">
    <source>
        <dbReference type="Proteomes" id="UP000037460"/>
    </source>
</evidence>
<dbReference type="GO" id="GO:0030897">
    <property type="term" value="C:HOPS complex"/>
    <property type="evidence" value="ECO:0007669"/>
    <property type="project" value="TreeGrafter"/>
</dbReference>
<dbReference type="AlphaFoldDB" id="A0A0M0K8E1"/>
<evidence type="ECO:0000313" key="4">
    <source>
        <dbReference type="EMBL" id="KOO35059.1"/>
    </source>
</evidence>
<dbReference type="OrthoDB" id="1845386at2759"/>
<proteinExistence type="predicted"/>
<reference evidence="5" key="1">
    <citation type="journal article" date="2015" name="PLoS Genet.">
        <title>Genome Sequence and Transcriptome Analyses of Chrysochromulina tobin: Metabolic Tools for Enhanced Algal Fitness in the Prominent Order Prymnesiales (Haptophyceae).</title>
        <authorList>
            <person name="Hovde B.T."/>
            <person name="Deodato C.R."/>
            <person name="Hunsperger H.M."/>
            <person name="Ryken S.A."/>
            <person name="Yost W."/>
            <person name="Jha R.K."/>
            <person name="Patterson J."/>
            <person name="Monnat R.J. Jr."/>
            <person name="Barlow S.B."/>
            <person name="Starkenburg S.R."/>
            <person name="Cattolico R.A."/>
        </authorList>
    </citation>
    <scope>NUCLEOTIDE SEQUENCE</scope>
    <source>
        <strain evidence="5">CCMP291</strain>
    </source>
</reference>
<evidence type="ECO:0000256" key="2">
    <source>
        <dbReference type="ARBA" id="ARBA00022771"/>
    </source>
</evidence>
<keyword evidence="5" id="KW-1185">Reference proteome</keyword>
<dbReference type="GO" id="GO:0007033">
    <property type="term" value="P:vacuole organization"/>
    <property type="evidence" value="ECO:0007669"/>
    <property type="project" value="TreeGrafter"/>
</dbReference>
<sequence length="505" mass="55106">MAAAQRARTTTPIEQFALLLHEPGEQANDALSAFLTRQLDGIDESCQAQLMLLCTWLMQLYLERGSLGERAHEQTRAAEFAKFLADHGERLHHATTCRQLAAHGTLSELLRYAALRKDWQRLIALHLQQLDVKAALQVVTELVAATAKQPTPDWSLVRLLETHSAEFARCDQAATIGLWHRVVGLDPMQLVPAILSCGNDEAGREAKRNGIRYFSSLSGKDGDSPALHNALALLHAQSSSDAELREFLANDRLYERDYALAVCRESARHDACILLLQRAGSLAEASHYAAQHGLPDTARRIIEQGPLDDVLRRRLTLQLLGPPVRLRLGAISADEIAVHTALDVDAEPAPTTAPPPTLSVHDCMRMLAEDSGIAQSDGSALLRLEDVLPLLDEYIVVSDLKELVCESLAVHAASCAELRKVLDACIGRASLLSSELATLQEAPPPEASSTGTFCARSGAPADYIFPCGHAFHERFLSSWAACPLCGLEVVESVTKPFIEDDFDSF</sequence>
<dbReference type="GO" id="GO:0006904">
    <property type="term" value="P:vesicle docking involved in exocytosis"/>
    <property type="evidence" value="ECO:0007669"/>
    <property type="project" value="TreeGrafter"/>
</dbReference>
<dbReference type="GO" id="GO:0005768">
    <property type="term" value="C:endosome"/>
    <property type="evidence" value="ECO:0007669"/>
    <property type="project" value="TreeGrafter"/>
</dbReference>
<comment type="caution">
    <text evidence="4">The sequence shown here is derived from an EMBL/GenBank/DDBJ whole genome shotgun (WGS) entry which is preliminary data.</text>
</comment>
<dbReference type="PANTHER" id="PTHR23323">
    <property type="entry name" value="VACUOLAR PROTEIN SORTING-ASSOCIATED PROTEIN"/>
    <property type="match status" value="1"/>
</dbReference>
<dbReference type="GO" id="GO:0048284">
    <property type="term" value="P:organelle fusion"/>
    <property type="evidence" value="ECO:0007669"/>
    <property type="project" value="TreeGrafter"/>
</dbReference>
<dbReference type="EMBL" id="JWZX01000999">
    <property type="protein sequence ID" value="KOO35059.1"/>
    <property type="molecule type" value="Genomic_DNA"/>
</dbReference>
<dbReference type="GO" id="GO:0030674">
    <property type="term" value="F:protein-macromolecule adaptor activity"/>
    <property type="evidence" value="ECO:0007669"/>
    <property type="project" value="TreeGrafter"/>
</dbReference>
<dbReference type="GO" id="GO:0008270">
    <property type="term" value="F:zinc ion binding"/>
    <property type="evidence" value="ECO:0007669"/>
    <property type="project" value="UniProtKB-KW"/>
</dbReference>
<gene>
    <name evidence="4" type="ORF">Ctob_007754</name>
</gene>
<keyword evidence="3" id="KW-0862">Zinc</keyword>
<name>A0A0M0K8E1_9EUKA</name>
<dbReference type="Proteomes" id="UP000037460">
    <property type="component" value="Unassembled WGS sequence"/>
</dbReference>
<dbReference type="PANTHER" id="PTHR23323:SF26">
    <property type="entry name" value="VACUOLAR PROTEIN SORTING-ASSOCIATED PROTEIN 18 HOMOLOG"/>
    <property type="match status" value="1"/>
</dbReference>
<keyword evidence="2" id="KW-0863">Zinc-finger</keyword>
<protein>
    <submittedName>
        <fullName evidence="4">Vacuolar protein sorting-associated protein 18-like protein</fullName>
    </submittedName>
</protein>
<evidence type="ECO:0000256" key="1">
    <source>
        <dbReference type="ARBA" id="ARBA00022723"/>
    </source>
</evidence>